<feature type="compositionally biased region" description="Basic and acidic residues" evidence="1">
    <location>
        <begin position="161"/>
        <end position="171"/>
    </location>
</feature>
<comment type="caution">
    <text evidence="2">The sequence shown here is derived from an EMBL/GenBank/DDBJ whole genome shotgun (WGS) entry which is preliminary data.</text>
</comment>
<dbReference type="Proteomes" id="UP000316083">
    <property type="component" value="Unassembled WGS sequence"/>
</dbReference>
<protein>
    <submittedName>
        <fullName evidence="2">Uncharacterized protein</fullName>
    </submittedName>
</protein>
<evidence type="ECO:0000313" key="3">
    <source>
        <dbReference type="Proteomes" id="UP000316083"/>
    </source>
</evidence>
<sequence length="599" mass="64135">MLYLRDIEVDVHVRCRACGHEGVLPRADMNRRFGPNYPVLSIAPHYRCSRCNSRDTESRPAPPPFSTPVMASAEDTPSFAAPLAALQGLLDAMRGRGDTMDGPEEDVAPVPAAPVPATARPVAAPDPDLDLELERLAADSGDAPESGRRPLWEPVSLADLAGHHEDGHHDDDDGTADEAAWDDDEDWSARRWTLADRDADESRNEGGGDEDYRIEPAPPAPRVSPPAAADDPDDDASRSFDRTIAALRSILDGRGDGARAEEPPAPPLPPPAPATPPVFSLKDAVDSRDDEPDELDGDGPDGDEFDGDKFDGDDGAEPSNDDILGFAIRDPDKAPPPWERVRERDPTSAGGEPLDRTIAALRSMVQKAAADRDEDEDEDGDDRDDGVVTPLFGRSRKPADGLDSDADDDGPEDDGPEDDEAEDRHAGADDAFWNRAGTDEEPDDAPDKDGAPAPRKSAQEQDMEEALRALRALVEAENDLDEPPTPAWKSEALPRPEANALPGFKPLPRPAPQAASEDDEDDEPLDLVPPAPAVELEKAKPEKPASEKPAPEKPRPGTGKRGGESSESGKKAAKDDSGTLGKTLAALRNMLELDGKQGR</sequence>
<dbReference type="EMBL" id="VITF01000003">
    <property type="protein sequence ID" value="TWA71555.1"/>
    <property type="molecule type" value="Genomic_DNA"/>
</dbReference>
<organism evidence="2 3">
    <name type="scientific">Azospirillum brasilense</name>
    <dbReference type="NCBI Taxonomy" id="192"/>
    <lineage>
        <taxon>Bacteria</taxon>
        <taxon>Pseudomonadati</taxon>
        <taxon>Pseudomonadota</taxon>
        <taxon>Alphaproteobacteria</taxon>
        <taxon>Rhodospirillales</taxon>
        <taxon>Azospirillaceae</taxon>
        <taxon>Azospirillum</taxon>
    </lineage>
</organism>
<feature type="compositionally biased region" description="Basic and acidic residues" evidence="1">
    <location>
        <begin position="251"/>
        <end position="262"/>
    </location>
</feature>
<proteinExistence type="predicted"/>
<feature type="region of interest" description="Disordered" evidence="1">
    <location>
        <begin position="139"/>
        <end position="583"/>
    </location>
</feature>
<feature type="compositionally biased region" description="Basic and acidic residues" evidence="1">
    <location>
        <begin position="187"/>
        <end position="214"/>
    </location>
</feature>
<feature type="compositionally biased region" description="Acidic residues" evidence="1">
    <location>
        <begin position="516"/>
        <end position="525"/>
    </location>
</feature>
<feature type="compositionally biased region" description="Basic and acidic residues" evidence="1">
    <location>
        <begin position="329"/>
        <end position="346"/>
    </location>
</feature>
<dbReference type="AlphaFoldDB" id="A0A560BFZ6"/>
<evidence type="ECO:0000313" key="2">
    <source>
        <dbReference type="EMBL" id="TWA71555.1"/>
    </source>
</evidence>
<feature type="compositionally biased region" description="Acidic residues" evidence="1">
    <location>
        <begin position="172"/>
        <end position="186"/>
    </location>
</feature>
<accession>A0A560BFZ6</accession>
<feature type="compositionally biased region" description="Acidic residues" evidence="1">
    <location>
        <begin position="372"/>
        <end position="384"/>
    </location>
</feature>
<name>A0A560BFZ6_AZOBR</name>
<evidence type="ECO:0000256" key="1">
    <source>
        <dbReference type="SAM" id="MobiDB-lite"/>
    </source>
</evidence>
<feature type="compositionally biased region" description="Acidic residues" evidence="1">
    <location>
        <begin position="402"/>
        <end position="421"/>
    </location>
</feature>
<feature type="region of interest" description="Disordered" evidence="1">
    <location>
        <begin position="94"/>
        <end position="125"/>
    </location>
</feature>
<reference evidence="2 3" key="1">
    <citation type="submission" date="2019-06" db="EMBL/GenBank/DDBJ databases">
        <title>Genomic Encyclopedia of Type Strains, Phase IV (KMG-V): Genome sequencing to study the core and pangenomes of soil and plant-associated prokaryotes.</title>
        <authorList>
            <person name="Whitman W."/>
        </authorList>
    </citation>
    <scope>NUCLEOTIDE SEQUENCE [LARGE SCALE GENOMIC DNA]</scope>
    <source>
        <strain evidence="2 3">BR 11796</strain>
    </source>
</reference>
<gene>
    <name evidence="2" type="ORF">FBZ82_103533</name>
</gene>
<feature type="compositionally biased region" description="Pro residues" evidence="1">
    <location>
        <begin position="263"/>
        <end position="276"/>
    </location>
</feature>
<feature type="compositionally biased region" description="Acidic residues" evidence="1">
    <location>
        <begin position="288"/>
        <end position="306"/>
    </location>
</feature>
<feature type="compositionally biased region" description="Basic and acidic residues" evidence="1">
    <location>
        <begin position="535"/>
        <end position="577"/>
    </location>
</feature>
<feature type="compositionally biased region" description="Low complexity" evidence="1">
    <location>
        <begin position="115"/>
        <end position="125"/>
    </location>
</feature>